<feature type="compositionally biased region" description="Basic and acidic residues" evidence="1">
    <location>
        <begin position="240"/>
        <end position="274"/>
    </location>
</feature>
<proteinExistence type="predicted"/>
<comment type="caution">
    <text evidence="2">The sequence shown here is derived from an EMBL/GenBank/DDBJ whole genome shotgun (WGS) entry which is preliminary data.</text>
</comment>
<keyword evidence="3" id="KW-1185">Reference proteome</keyword>
<protein>
    <submittedName>
        <fullName evidence="2">Uncharacterized protein</fullName>
    </submittedName>
</protein>
<reference evidence="2" key="1">
    <citation type="journal article" date="2022" name="Int. J. Mol. Sci.">
        <title>Draft Genome of Tanacetum Coccineum: Genomic Comparison of Closely Related Tanacetum-Family Plants.</title>
        <authorList>
            <person name="Yamashiro T."/>
            <person name="Shiraishi A."/>
            <person name="Nakayama K."/>
            <person name="Satake H."/>
        </authorList>
    </citation>
    <scope>NUCLEOTIDE SEQUENCE</scope>
</reference>
<sequence length="303" mass="35025">MRMVKFVDMAYVIQCDLKASMGRIHFRLQRYVKEAGAISHYVDSSNMHTFYQHHQSEHRWTKDHPLEQLLPDRCEIAFLNGPLMEDVYVAQPEGFVVPDSSRKVLPSKKSFYIDLIDKLREGGLDSSFELTAFSDADYVKCIDTRKRTYEGIQFLGYKYKRRCCSLTPAESDSLSHAHTQATETYYKHQDSRIKKAQELNTKTSTNSDTQDLPKDIKIIKTKIVKDKDKQGKDLKISDLKTKSKDNDKGSRSKIIKHEGTCLKQDKDQDQDSKTQRQSNLHKSKEARFKELASGEIVYLKILS</sequence>
<evidence type="ECO:0000256" key="1">
    <source>
        <dbReference type="SAM" id="MobiDB-lite"/>
    </source>
</evidence>
<feature type="region of interest" description="Disordered" evidence="1">
    <location>
        <begin position="240"/>
        <end position="286"/>
    </location>
</feature>
<reference evidence="2" key="2">
    <citation type="submission" date="2022-01" db="EMBL/GenBank/DDBJ databases">
        <authorList>
            <person name="Yamashiro T."/>
            <person name="Shiraishi A."/>
            <person name="Satake H."/>
            <person name="Nakayama K."/>
        </authorList>
    </citation>
    <scope>NUCLEOTIDE SEQUENCE</scope>
</reference>
<dbReference type="Proteomes" id="UP001151760">
    <property type="component" value="Unassembled WGS sequence"/>
</dbReference>
<gene>
    <name evidence="2" type="ORF">Tco_1111372</name>
</gene>
<organism evidence="2 3">
    <name type="scientific">Tanacetum coccineum</name>
    <dbReference type="NCBI Taxonomy" id="301880"/>
    <lineage>
        <taxon>Eukaryota</taxon>
        <taxon>Viridiplantae</taxon>
        <taxon>Streptophyta</taxon>
        <taxon>Embryophyta</taxon>
        <taxon>Tracheophyta</taxon>
        <taxon>Spermatophyta</taxon>
        <taxon>Magnoliopsida</taxon>
        <taxon>eudicotyledons</taxon>
        <taxon>Gunneridae</taxon>
        <taxon>Pentapetalae</taxon>
        <taxon>asterids</taxon>
        <taxon>campanulids</taxon>
        <taxon>Asterales</taxon>
        <taxon>Asteraceae</taxon>
        <taxon>Asteroideae</taxon>
        <taxon>Anthemideae</taxon>
        <taxon>Anthemidinae</taxon>
        <taxon>Tanacetum</taxon>
    </lineage>
</organism>
<evidence type="ECO:0000313" key="3">
    <source>
        <dbReference type="Proteomes" id="UP001151760"/>
    </source>
</evidence>
<name>A0ABQ5IP44_9ASTR</name>
<dbReference type="EMBL" id="BQNB010020924">
    <property type="protein sequence ID" value="GJU01034.1"/>
    <property type="molecule type" value="Genomic_DNA"/>
</dbReference>
<accession>A0ABQ5IP44</accession>
<evidence type="ECO:0000313" key="2">
    <source>
        <dbReference type="EMBL" id="GJU01034.1"/>
    </source>
</evidence>